<dbReference type="Proteomes" id="UP000265520">
    <property type="component" value="Unassembled WGS sequence"/>
</dbReference>
<protein>
    <submittedName>
        <fullName evidence="1">Uncharacterized protein</fullName>
    </submittedName>
</protein>
<comment type="caution">
    <text evidence="1">The sequence shown here is derived from an EMBL/GenBank/DDBJ whole genome shotgun (WGS) entry which is preliminary data.</text>
</comment>
<name>A0A392T9C8_9FABA</name>
<organism evidence="1 2">
    <name type="scientific">Trifolium medium</name>
    <dbReference type="NCBI Taxonomy" id="97028"/>
    <lineage>
        <taxon>Eukaryota</taxon>
        <taxon>Viridiplantae</taxon>
        <taxon>Streptophyta</taxon>
        <taxon>Embryophyta</taxon>
        <taxon>Tracheophyta</taxon>
        <taxon>Spermatophyta</taxon>
        <taxon>Magnoliopsida</taxon>
        <taxon>eudicotyledons</taxon>
        <taxon>Gunneridae</taxon>
        <taxon>Pentapetalae</taxon>
        <taxon>rosids</taxon>
        <taxon>fabids</taxon>
        <taxon>Fabales</taxon>
        <taxon>Fabaceae</taxon>
        <taxon>Papilionoideae</taxon>
        <taxon>50 kb inversion clade</taxon>
        <taxon>NPAAA clade</taxon>
        <taxon>Hologalegina</taxon>
        <taxon>IRL clade</taxon>
        <taxon>Trifolieae</taxon>
        <taxon>Trifolium</taxon>
    </lineage>
</organism>
<dbReference type="EMBL" id="LXQA010523724">
    <property type="protein sequence ID" value="MCI57124.1"/>
    <property type="molecule type" value="Genomic_DNA"/>
</dbReference>
<proteinExistence type="predicted"/>
<keyword evidence="2" id="KW-1185">Reference proteome</keyword>
<evidence type="ECO:0000313" key="1">
    <source>
        <dbReference type="EMBL" id="MCI57124.1"/>
    </source>
</evidence>
<evidence type="ECO:0000313" key="2">
    <source>
        <dbReference type="Proteomes" id="UP000265520"/>
    </source>
</evidence>
<reference evidence="1 2" key="1">
    <citation type="journal article" date="2018" name="Front. Plant Sci.">
        <title>Red Clover (Trifolium pratense) and Zigzag Clover (T. medium) - A Picture of Genomic Similarities and Differences.</title>
        <authorList>
            <person name="Dluhosova J."/>
            <person name="Istvanek J."/>
            <person name="Nedelnik J."/>
            <person name="Repkova J."/>
        </authorList>
    </citation>
    <scope>NUCLEOTIDE SEQUENCE [LARGE SCALE GENOMIC DNA]</scope>
    <source>
        <strain evidence="2">cv. 10/8</strain>
        <tissue evidence="1">Leaf</tissue>
    </source>
</reference>
<feature type="non-terminal residue" evidence="1">
    <location>
        <position position="75"/>
    </location>
</feature>
<accession>A0A392T9C8</accession>
<dbReference type="AlphaFoldDB" id="A0A392T9C8"/>
<sequence length="75" mass="7926">MKESEYGPCNLGWQPSVGEKSVLVPSPSCSAAHIESQPFRAQNRNTNAVGGCEVEPDAAPVVVLVEVAVVLLLLH</sequence>